<feature type="transmembrane region" description="Helical" evidence="19">
    <location>
        <begin position="110"/>
        <end position="130"/>
    </location>
</feature>
<comment type="similarity">
    <text evidence="3">Belongs to the complex I subunit 2 family.</text>
</comment>
<feature type="domain" description="NADH:quinone oxidoreductase/Mrp antiporter transmembrane" evidence="20">
    <location>
        <begin position="86"/>
        <end position="265"/>
    </location>
</feature>
<evidence type="ECO:0000256" key="6">
    <source>
        <dbReference type="ARBA" id="ARBA00022448"/>
    </source>
</evidence>
<evidence type="ECO:0000256" key="5">
    <source>
        <dbReference type="ARBA" id="ARBA00021008"/>
    </source>
</evidence>
<evidence type="ECO:0000256" key="15">
    <source>
        <dbReference type="ARBA" id="ARBA00023128"/>
    </source>
</evidence>
<evidence type="ECO:0000259" key="20">
    <source>
        <dbReference type="Pfam" id="PF00361"/>
    </source>
</evidence>
<comment type="subcellular location">
    <subcellularLocation>
        <location evidence="2">Mitochondrion inner membrane</location>
        <topology evidence="2">Multi-pass membrane protein</topology>
    </subcellularLocation>
</comment>
<dbReference type="PANTHER" id="PTHR46552">
    <property type="entry name" value="NADH-UBIQUINONE OXIDOREDUCTASE CHAIN 2"/>
    <property type="match status" value="1"/>
</dbReference>
<comment type="function">
    <text evidence="1">Core subunit of the mitochondrial membrane respiratory chain NADH dehydrogenase (Complex I) that is believed to belong to the minimal assembly required for catalysis. Complex I functions in the transfer of electrons from NADH to the respiratory chain. The immediate electron acceptor for the enzyme is believed to be ubiquinone.</text>
</comment>
<keyword evidence="8 19" id="KW-0812">Transmembrane</keyword>
<feature type="transmembrane region" description="Helical" evidence="19">
    <location>
        <begin position="28"/>
        <end position="46"/>
    </location>
</feature>
<feature type="transmembrane region" description="Helical" evidence="19">
    <location>
        <begin position="252"/>
        <end position="275"/>
    </location>
</feature>
<dbReference type="EMBL" id="KP402247">
    <property type="protein sequence ID" value="AKH36465.1"/>
    <property type="molecule type" value="Genomic_DNA"/>
</dbReference>
<evidence type="ECO:0000256" key="19">
    <source>
        <dbReference type="SAM" id="Phobius"/>
    </source>
</evidence>
<keyword evidence="10" id="KW-1278">Translocase</keyword>
<keyword evidence="15 21" id="KW-0496">Mitochondrion</keyword>
<dbReference type="GeneID" id="25019627"/>
<name>A0A0H3W0Z2_CARXA</name>
<keyword evidence="14" id="KW-0830">Ubiquinone</keyword>
<dbReference type="AlphaFoldDB" id="A0A0H3W0Z2"/>
<feature type="transmembrane region" description="Helical" evidence="19">
    <location>
        <begin position="83"/>
        <end position="103"/>
    </location>
</feature>
<evidence type="ECO:0000256" key="9">
    <source>
        <dbReference type="ARBA" id="ARBA00022792"/>
    </source>
</evidence>
<accession>A0A0H3W0Z2</accession>
<evidence type="ECO:0000256" key="8">
    <source>
        <dbReference type="ARBA" id="ARBA00022692"/>
    </source>
</evidence>
<keyword evidence="7" id="KW-0679">Respiratory chain</keyword>
<evidence type="ECO:0000256" key="14">
    <source>
        <dbReference type="ARBA" id="ARBA00023075"/>
    </source>
</evidence>
<keyword evidence="12 19" id="KW-1133">Transmembrane helix</keyword>
<dbReference type="CTD" id="4536"/>
<protein>
    <recommendedName>
        <fullName evidence="5">NADH-ubiquinone oxidoreductase chain 2</fullName>
        <ecNumber evidence="4">7.1.1.2</ecNumber>
    </recommendedName>
    <alternativeName>
        <fullName evidence="17">NADH dehydrogenase subunit 2</fullName>
    </alternativeName>
</protein>
<keyword evidence="6" id="KW-0813">Transport</keyword>
<keyword evidence="16 19" id="KW-0472">Membrane</keyword>
<dbReference type="Pfam" id="PF00361">
    <property type="entry name" value="Proton_antipo_M"/>
    <property type="match status" value="2"/>
</dbReference>
<dbReference type="GO" id="GO:0008137">
    <property type="term" value="F:NADH dehydrogenase (ubiquinone) activity"/>
    <property type="evidence" value="ECO:0007669"/>
    <property type="project" value="UniProtKB-EC"/>
</dbReference>
<evidence type="ECO:0000256" key="4">
    <source>
        <dbReference type="ARBA" id="ARBA00012944"/>
    </source>
</evidence>
<dbReference type="PANTHER" id="PTHR46552:SF1">
    <property type="entry name" value="NADH-UBIQUINONE OXIDOREDUCTASE CHAIN 2"/>
    <property type="match status" value="1"/>
</dbReference>
<evidence type="ECO:0000256" key="17">
    <source>
        <dbReference type="ARBA" id="ARBA00031028"/>
    </source>
</evidence>
<evidence type="ECO:0000256" key="3">
    <source>
        <dbReference type="ARBA" id="ARBA00007012"/>
    </source>
</evidence>
<evidence type="ECO:0000256" key="1">
    <source>
        <dbReference type="ARBA" id="ARBA00003257"/>
    </source>
</evidence>
<dbReference type="GO" id="GO:0005743">
    <property type="term" value="C:mitochondrial inner membrane"/>
    <property type="evidence" value="ECO:0007669"/>
    <property type="project" value="UniProtKB-SubCell"/>
</dbReference>
<geneLocation type="mitochondrion" evidence="21"/>
<feature type="domain" description="NADH:quinone oxidoreductase/Mrp antiporter transmembrane" evidence="20">
    <location>
        <begin position="24"/>
        <end position="83"/>
    </location>
</feature>
<reference evidence="21" key="1">
    <citation type="submission" date="2015-01" db="EMBL/GenBank/DDBJ databases">
        <title>The complete mitochonrial genome of Carrhotus xanthogramma.</title>
        <authorList>
            <person name="Li C."/>
            <person name="Wang Z.-L."/>
            <person name="Yu X.-P."/>
        </authorList>
    </citation>
    <scope>NUCLEOTIDE SEQUENCE</scope>
</reference>
<proteinExistence type="inferred from homology"/>
<feature type="transmembrane region" description="Helical" evidence="19">
    <location>
        <begin position="225"/>
        <end position="246"/>
    </location>
</feature>
<evidence type="ECO:0000256" key="18">
    <source>
        <dbReference type="ARBA" id="ARBA00049551"/>
    </source>
</evidence>
<feature type="transmembrane region" description="Helical" evidence="19">
    <location>
        <begin position="5"/>
        <end position="22"/>
    </location>
</feature>
<gene>
    <name evidence="21" type="primary">ND2</name>
</gene>
<keyword evidence="11" id="KW-0249">Electron transport</keyword>
<evidence type="ECO:0000256" key="16">
    <source>
        <dbReference type="ARBA" id="ARBA00023136"/>
    </source>
</evidence>
<keyword evidence="13" id="KW-0520">NAD</keyword>
<keyword evidence="9" id="KW-0999">Mitochondrion inner membrane</keyword>
<evidence type="ECO:0000256" key="13">
    <source>
        <dbReference type="ARBA" id="ARBA00023027"/>
    </source>
</evidence>
<evidence type="ECO:0000256" key="2">
    <source>
        <dbReference type="ARBA" id="ARBA00004448"/>
    </source>
</evidence>
<dbReference type="RefSeq" id="YP_009158049.1">
    <property type="nucleotide sequence ID" value="NC_027492.1"/>
</dbReference>
<dbReference type="GO" id="GO:0006120">
    <property type="term" value="P:mitochondrial electron transport, NADH to ubiquinone"/>
    <property type="evidence" value="ECO:0007669"/>
    <property type="project" value="TreeGrafter"/>
</dbReference>
<dbReference type="EC" id="7.1.1.2" evidence="4"/>
<feature type="transmembrane region" description="Helical" evidence="19">
    <location>
        <begin position="136"/>
        <end position="155"/>
    </location>
</feature>
<evidence type="ECO:0000313" key="21">
    <source>
        <dbReference type="EMBL" id="AKH36465.1"/>
    </source>
</evidence>
<evidence type="ECO:0000256" key="12">
    <source>
        <dbReference type="ARBA" id="ARBA00022989"/>
    </source>
</evidence>
<comment type="catalytic activity">
    <reaction evidence="18">
        <text>a ubiquinone + NADH + 5 H(+)(in) = a ubiquinol + NAD(+) + 4 H(+)(out)</text>
        <dbReference type="Rhea" id="RHEA:29091"/>
        <dbReference type="Rhea" id="RHEA-COMP:9565"/>
        <dbReference type="Rhea" id="RHEA-COMP:9566"/>
        <dbReference type="ChEBI" id="CHEBI:15378"/>
        <dbReference type="ChEBI" id="CHEBI:16389"/>
        <dbReference type="ChEBI" id="CHEBI:17976"/>
        <dbReference type="ChEBI" id="CHEBI:57540"/>
        <dbReference type="ChEBI" id="CHEBI:57945"/>
        <dbReference type="EC" id="7.1.1.2"/>
    </reaction>
</comment>
<dbReference type="InterPro" id="IPR001750">
    <property type="entry name" value="ND/Mrp_TM"/>
</dbReference>
<organism evidence="21">
    <name type="scientific">Carrhotus xanthogramma</name>
    <name type="common">Jumpimg spider</name>
    <dbReference type="NCBI Taxonomy" id="1112393"/>
    <lineage>
        <taxon>Eukaryota</taxon>
        <taxon>Metazoa</taxon>
        <taxon>Ecdysozoa</taxon>
        <taxon>Arthropoda</taxon>
        <taxon>Chelicerata</taxon>
        <taxon>Arachnida</taxon>
        <taxon>Araneae</taxon>
        <taxon>Araneomorphae</taxon>
        <taxon>Entelegynae</taxon>
        <taxon>Dionycha</taxon>
        <taxon>Salticidae</taxon>
        <taxon>Salticinae</taxon>
        <taxon>Salticoida</taxon>
        <taxon>Salticini</taxon>
        <taxon>Carrhotus</taxon>
    </lineage>
</organism>
<sequence>MLLFLQYIVLYVMYLVSFIIVMSSEDWFLIWLGLEVNMMSFLILVYRRDSMSSIECCMKYFFIQGLGSALLIGFFYMNKYGGVGIINMILSFKIGAGPFFYWFPSMCSGLTWVSCYVLMVLQKMLPLFLISLSIHWILWLVLMMSLVLGVVGSFNQSNIKQLLAYSSIHHLGWIMIIMMSGSVNWMLYLVMYSFMLLGIILVLVENEVVDLHMMYKCKGSMWFSIGMLSLAGMPPLLGFFLKWMALSYLTDMMYYIAMLIVASVIMLYVYMRLMYDIIMMGGVKSSWIEVDESMFTYNYDIVSMVGLLLGVMMGIMLIM</sequence>
<feature type="transmembrane region" description="Helical" evidence="19">
    <location>
        <begin position="296"/>
        <end position="318"/>
    </location>
</feature>
<evidence type="ECO:0000256" key="7">
    <source>
        <dbReference type="ARBA" id="ARBA00022660"/>
    </source>
</evidence>
<dbReference type="InterPro" id="IPR050175">
    <property type="entry name" value="Complex_I_Subunit_2"/>
</dbReference>
<evidence type="ECO:0000256" key="10">
    <source>
        <dbReference type="ARBA" id="ARBA00022967"/>
    </source>
</evidence>
<feature type="transmembrane region" description="Helical" evidence="19">
    <location>
        <begin position="58"/>
        <end position="77"/>
    </location>
</feature>
<evidence type="ECO:0000256" key="11">
    <source>
        <dbReference type="ARBA" id="ARBA00022982"/>
    </source>
</evidence>
<feature type="transmembrane region" description="Helical" evidence="19">
    <location>
        <begin position="185"/>
        <end position="204"/>
    </location>
</feature>